<keyword evidence="2" id="KW-1185">Reference proteome</keyword>
<dbReference type="HOGENOM" id="CLU_1740938_0_0_1"/>
<organism evidence="2">
    <name type="scientific">Melampsora larici-populina (strain 98AG31 / pathotype 3-4-7)</name>
    <name type="common">Poplar leaf rust fungus</name>
    <dbReference type="NCBI Taxonomy" id="747676"/>
    <lineage>
        <taxon>Eukaryota</taxon>
        <taxon>Fungi</taxon>
        <taxon>Dikarya</taxon>
        <taxon>Basidiomycota</taxon>
        <taxon>Pucciniomycotina</taxon>
        <taxon>Pucciniomycetes</taxon>
        <taxon>Pucciniales</taxon>
        <taxon>Melampsoraceae</taxon>
        <taxon>Melampsora</taxon>
    </lineage>
</organism>
<dbReference type="Proteomes" id="UP000001072">
    <property type="component" value="Unassembled WGS sequence"/>
</dbReference>
<name>F4R342_MELLP</name>
<dbReference type="VEuPathDB" id="FungiDB:MELLADRAFT_58326"/>
<evidence type="ECO:0000313" key="2">
    <source>
        <dbReference type="Proteomes" id="UP000001072"/>
    </source>
</evidence>
<dbReference type="GeneID" id="18929164"/>
<dbReference type="KEGG" id="mlr:MELLADRAFT_58326"/>
<dbReference type="AlphaFoldDB" id="F4R342"/>
<sequence length="150" mass="17002">MAPVDQLEAKSENTLTADIIDGGALAHPDETKVERYTVTSLASLHREIQSANPEYHTKMMDQVTHIEDEVAQTRNMSSAELAGRKLYLGVETDRQSWSVKFDLQYDEEIKQATALDSRNHKIDKIIKPEGLKTVKLSRNSRQDNSSVRFE</sequence>
<dbReference type="InParanoid" id="F4R342"/>
<dbReference type="EMBL" id="GL883090">
    <property type="protein sequence ID" value="EGG13233.1"/>
    <property type="molecule type" value="Genomic_DNA"/>
</dbReference>
<dbReference type="RefSeq" id="XP_007404171.1">
    <property type="nucleotide sequence ID" value="XM_007404109.1"/>
</dbReference>
<reference evidence="2" key="1">
    <citation type="journal article" date="2011" name="Proc. Natl. Acad. Sci. U.S.A.">
        <title>Obligate biotrophy features unraveled by the genomic analysis of rust fungi.</title>
        <authorList>
            <person name="Duplessis S."/>
            <person name="Cuomo C.A."/>
            <person name="Lin Y.-C."/>
            <person name="Aerts A."/>
            <person name="Tisserant E."/>
            <person name="Veneault-Fourrey C."/>
            <person name="Joly D.L."/>
            <person name="Hacquard S."/>
            <person name="Amselem J."/>
            <person name="Cantarel B.L."/>
            <person name="Chiu R."/>
            <person name="Coutinho P.M."/>
            <person name="Feau N."/>
            <person name="Field M."/>
            <person name="Frey P."/>
            <person name="Gelhaye E."/>
            <person name="Goldberg J."/>
            <person name="Grabherr M.G."/>
            <person name="Kodira C.D."/>
            <person name="Kohler A."/>
            <person name="Kuees U."/>
            <person name="Lindquist E.A."/>
            <person name="Lucas S.M."/>
            <person name="Mago R."/>
            <person name="Mauceli E."/>
            <person name="Morin E."/>
            <person name="Murat C."/>
            <person name="Pangilinan J.L."/>
            <person name="Park R."/>
            <person name="Pearson M."/>
            <person name="Quesneville H."/>
            <person name="Rouhier N."/>
            <person name="Sakthikumar S."/>
            <person name="Salamov A.A."/>
            <person name="Schmutz J."/>
            <person name="Selles B."/>
            <person name="Shapiro H."/>
            <person name="Tanguay P."/>
            <person name="Tuskan G.A."/>
            <person name="Henrissat B."/>
            <person name="Van de Peer Y."/>
            <person name="Rouze P."/>
            <person name="Ellis J.G."/>
            <person name="Dodds P.N."/>
            <person name="Schein J.E."/>
            <person name="Zhong S."/>
            <person name="Hamelin R.C."/>
            <person name="Grigoriev I.V."/>
            <person name="Szabo L.J."/>
            <person name="Martin F."/>
        </authorList>
    </citation>
    <scope>NUCLEOTIDE SEQUENCE [LARGE SCALE GENOMIC DNA]</scope>
    <source>
        <strain evidence="2">98AG31 / pathotype 3-4-7</strain>
    </source>
</reference>
<accession>F4R342</accession>
<evidence type="ECO:0000313" key="1">
    <source>
        <dbReference type="EMBL" id="EGG13233.1"/>
    </source>
</evidence>
<proteinExistence type="predicted"/>
<gene>
    <name evidence="1" type="ORF">MELLADRAFT_58326</name>
</gene>
<protein>
    <submittedName>
        <fullName evidence="1">Uncharacterized protein</fullName>
    </submittedName>
</protein>